<keyword evidence="2" id="KW-0238">DNA-binding</keyword>
<dbReference type="SUPFAM" id="SSF46689">
    <property type="entry name" value="Homeodomain-like"/>
    <property type="match status" value="1"/>
</dbReference>
<name>A0A4Q0MBF0_9SPHI</name>
<dbReference type="PANTHER" id="PTHR43280">
    <property type="entry name" value="ARAC-FAMILY TRANSCRIPTIONAL REGULATOR"/>
    <property type="match status" value="1"/>
</dbReference>
<dbReference type="PANTHER" id="PTHR43280:SF32">
    <property type="entry name" value="TRANSCRIPTIONAL REGULATORY PROTEIN"/>
    <property type="match status" value="1"/>
</dbReference>
<evidence type="ECO:0000259" key="4">
    <source>
        <dbReference type="PROSITE" id="PS01124"/>
    </source>
</evidence>
<dbReference type="Pfam" id="PF12833">
    <property type="entry name" value="HTH_18"/>
    <property type="match status" value="1"/>
</dbReference>
<dbReference type="SMART" id="SM00342">
    <property type="entry name" value="HTH_ARAC"/>
    <property type="match status" value="1"/>
</dbReference>
<dbReference type="InterPro" id="IPR037923">
    <property type="entry name" value="HTH-like"/>
</dbReference>
<dbReference type="SUPFAM" id="SSF51215">
    <property type="entry name" value="Regulatory protein AraC"/>
    <property type="match status" value="1"/>
</dbReference>
<keyword evidence="1" id="KW-0805">Transcription regulation</keyword>
<sequence length="289" mass="33461">MQSEIKQVTFKSGLPLEIEVIPIAATVAKHHNSITVPHRATFYHIFWIQKGTAEYLIDFEPVKAEANSFLFVNKDRVKAIDNRSKHDGKIMLFTDDFFGKTEDDLKYLHSTILFNDLLNTPVINVNSSPSLQTAFSAIEKELTENNDTYHYHLLHNLLHNLLLLAERERRKQGFSEISKGADLDYTVLFRDLLDSKFKILKSVNGYAALMNVSEKRLTHATTKTLGKSPKTIIDERVMLEAKRVLIYTNRSIKEVGYDLGFEEPTNFIKYFRKHTNKTPIEFREAYFNR</sequence>
<comment type="caution">
    <text evidence="5">The sequence shown here is derived from an EMBL/GenBank/DDBJ whole genome shotgun (WGS) entry which is preliminary data.</text>
</comment>
<dbReference type="InterPro" id="IPR018060">
    <property type="entry name" value="HTH_AraC"/>
</dbReference>
<evidence type="ECO:0000313" key="6">
    <source>
        <dbReference type="Proteomes" id="UP000290848"/>
    </source>
</evidence>
<reference evidence="5 6" key="1">
    <citation type="submission" date="2018-12" db="EMBL/GenBank/DDBJ databases">
        <title>The Draft Genome Sequence of the Soil Bacterium Pedobacter tournemirensis R1.</title>
        <authorList>
            <person name="He J."/>
        </authorList>
    </citation>
    <scope>NUCLEOTIDE SEQUENCE [LARGE SCALE GENOMIC DNA]</scope>
    <source>
        <strain evidence="5 6">R1</strain>
    </source>
</reference>
<dbReference type="GO" id="GO:0043565">
    <property type="term" value="F:sequence-specific DNA binding"/>
    <property type="evidence" value="ECO:0007669"/>
    <property type="project" value="InterPro"/>
</dbReference>
<keyword evidence="3" id="KW-0804">Transcription</keyword>
<gene>
    <name evidence="5" type="ORF">EKH83_08230</name>
</gene>
<dbReference type="AlphaFoldDB" id="A0A4Q0MBF0"/>
<accession>A0A4Q0MBF0</accession>
<organism evidence="5 6">
    <name type="scientific">Arcticibacter tournemirensis</name>
    <dbReference type="NCBI Taxonomy" id="699437"/>
    <lineage>
        <taxon>Bacteria</taxon>
        <taxon>Pseudomonadati</taxon>
        <taxon>Bacteroidota</taxon>
        <taxon>Sphingobacteriia</taxon>
        <taxon>Sphingobacteriales</taxon>
        <taxon>Sphingobacteriaceae</taxon>
        <taxon>Arcticibacter</taxon>
    </lineage>
</organism>
<proteinExistence type="predicted"/>
<evidence type="ECO:0000256" key="2">
    <source>
        <dbReference type="ARBA" id="ARBA00023125"/>
    </source>
</evidence>
<evidence type="ECO:0000256" key="3">
    <source>
        <dbReference type="ARBA" id="ARBA00023163"/>
    </source>
</evidence>
<dbReference type="EMBL" id="RXOC01000004">
    <property type="protein sequence ID" value="RXF70617.1"/>
    <property type="molecule type" value="Genomic_DNA"/>
</dbReference>
<dbReference type="Gene3D" id="1.10.10.60">
    <property type="entry name" value="Homeodomain-like"/>
    <property type="match status" value="1"/>
</dbReference>
<dbReference type="PROSITE" id="PS01124">
    <property type="entry name" value="HTH_ARAC_FAMILY_2"/>
    <property type="match status" value="1"/>
</dbReference>
<dbReference type="InterPro" id="IPR009057">
    <property type="entry name" value="Homeodomain-like_sf"/>
</dbReference>
<dbReference type="GO" id="GO:0003700">
    <property type="term" value="F:DNA-binding transcription factor activity"/>
    <property type="evidence" value="ECO:0007669"/>
    <property type="project" value="InterPro"/>
</dbReference>
<evidence type="ECO:0000256" key="1">
    <source>
        <dbReference type="ARBA" id="ARBA00023015"/>
    </source>
</evidence>
<evidence type="ECO:0000313" key="5">
    <source>
        <dbReference type="EMBL" id="RXF70617.1"/>
    </source>
</evidence>
<feature type="domain" description="HTH araC/xylS-type" evidence="4">
    <location>
        <begin position="202"/>
        <end position="285"/>
    </location>
</feature>
<protein>
    <submittedName>
        <fullName evidence="5">AraC family transcriptional regulator</fullName>
    </submittedName>
</protein>
<dbReference type="Proteomes" id="UP000290848">
    <property type="component" value="Unassembled WGS sequence"/>
</dbReference>
<dbReference type="RefSeq" id="WP_128768922.1">
    <property type="nucleotide sequence ID" value="NZ_RXOC01000004.1"/>
</dbReference>